<proteinExistence type="predicted"/>
<evidence type="ECO:0000256" key="1">
    <source>
        <dbReference type="SAM" id="MobiDB-lite"/>
    </source>
</evidence>
<evidence type="ECO:0000313" key="2">
    <source>
        <dbReference type="EMBL" id="MDF0750335.1"/>
    </source>
</evidence>
<dbReference type="InterPro" id="IPR009785">
    <property type="entry name" value="Prophage_Lj928_Orf309"/>
</dbReference>
<dbReference type="RefSeq" id="WP_275705866.1">
    <property type="nucleotide sequence ID" value="NZ_JANCMW010000004.1"/>
</dbReference>
<dbReference type="EMBL" id="JANCMW010000004">
    <property type="protein sequence ID" value="MDF0750335.1"/>
    <property type="molecule type" value="Genomic_DNA"/>
</dbReference>
<reference evidence="2" key="1">
    <citation type="submission" date="2022-07" db="EMBL/GenBank/DDBJ databases">
        <title>Marinobacter iranensis a new bacterium isolate from a hipersaline lake in Iran.</title>
        <authorList>
            <person name="Mohammad A.M.A."/>
            <person name="Cristina S.-P."/>
            <person name="Antonio V."/>
        </authorList>
    </citation>
    <scope>NUCLEOTIDE SEQUENCE</scope>
    <source>
        <strain evidence="2">71-i</strain>
    </source>
</reference>
<keyword evidence="3" id="KW-1185">Reference proteome</keyword>
<accession>A0ABT5Y9J0</accession>
<gene>
    <name evidence="2" type="ORF">NLU14_08835</name>
</gene>
<dbReference type="Pfam" id="PF07083">
    <property type="entry name" value="DUF1351"/>
    <property type="match status" value="1"/>
</dbReference>
<feature type="compositionally biased region" description="Basic and acidic residues" evidence="1">
    <location>
        <begin position="232"/>
        <end position="255"/>
    </location>
</feature>
<dbReference type="Proteomes" id="UP001143391">
    <property type="component" value="Unassembled WGS sequence"/>
</dbReference>
<feature type="compositionally biased region" description="Low complexity" evidence="1">
    <location>
        <begin position="256"/>
        <end position="274"/>
    </location>
</feature>
<protein>
    <submittedName>
        <fullName evidence="2">DUF1351 domain-containing protein</fullName>
    </submittedName>
</protein>
<organism evidence="2 3">
    <name type="scientific">Marinobacter iranensis</name>
    <dbReference type="NCBI Taxonomy" id="2962607"/>
    <lineage>
        <taxon>Bacteria</taxon>
        <taxon>Pseudomonadati</taxon>
        <taxon>Pseudomonadota</taxon>
        <taxon>Gammaproteobacteria</taxon>
        <taxon>Pseudomonadales</taxon>
        <taxon>Marinobacteraceae</taxon>
        <taxon>Marinobacter</taxon>
    </lineage>
</organism>
<evidence type="ECO:0000313" key="3">
    <source>
        <dbReference type="Proteomes" id="UP001143391"/>
    </source>
</evidence>
<comment type="caution">
    <text evidence="2">The sequence shown here is derived from an EMBL/GenBank/DDBJ whole genome shotgun (WGS) entry which is preliminary data.</text>
</comment>
<feature type="region of interest" description="Disordered" evidence="1">
    <location>
        <begin position="227"/>
        <end position="300"/>
    </location>
</feature>
<sequence>MQELITINNTPALVEVNFEELKKHLATELEKYNVVVTQDTVKDAKALATELNKTKGEIAKRKKEEYDRATAGANQFKDGMKELEAMIDVGRKGLLEQVQKFEDETRQLAADLLREKRSEMWESFGVTEEFQSAQFDDLANLSAVTAKGNLAAGARTKLESRVNADKALQDQTEMRLLKLENQSYKAGLSAPLTRSHVEHFLFDEDDTYQQKLDALMKSELGREEVAQNAMRAKMEREQQEKAQAEQRRHGREERAAAAQAEAQRTVPDQPEQEAAPERAAPEASKPQPEHEPAQPGRVPVTVQCTFNVNVTASTTDEAIEAELRRVLEKAGIKTLDTVEVIRQREAA</sequence>
<name>A0ABT5Y9J0_9GAMM</name>